<dbReference type="Pfam" id="PF17657">
    <property type="entry name" value="DNA_pol3_finger"/>
    <property type="match status" value="1"/>
</dbReference>
<dbReference type="InterPro" id="IPR006308">
    <property type="entry name" value="Pol_III_a_PolC-type_gram_pos"/>
</dbReference>
<evidence type="ECO:0000313" key="11">
    <source>
        <dbReference type="Proteomes" id="UP000077623"/>
    </source>
</evidence>
<dbReference type="STRING" id="432608.A6V39_04745"/>
<keyword evidence="7" id="KW-0378">Hydrolase</keyword>
<dbReference type="PROSITE" id="PS00018">
    <property type="entry name" value="EF_HAND_1"/>
    <property type="match status" value="1"/>
</dbReference>
<dbReference type="InterPro" id="IPR003141">
    <property type="entry name" value="Pol/His_phosphatase_N"/>
</dbReference>
<evidence type="ECO:0000256" key="2">
    <source>
        <dbReference type="ARBA" id="ARBA00022695"/>
    </source>
</evidence>
<comment type="function">
    <text evidence="7">Required for replicative DNA synthesis. This DNA polymerase also exhibits 3' to 5' exonuclease activity.</text>
</comment>
<name>A0A1A9QDT8_9MOLU</name>
<keyword evidence="11" id="KW-1185">Reference proteome</keyword>
<evidence type="ECO:0000313" key="10">
    <source>
        <dbReference type="EMBL" id="OAL09859.1"/>
    </source>
</evidence>
<dbReference type="SUPFAM" id="SSF47781">
    <property type="entry name" value="RuvA domain 2-like"/>
    <property type="match status" value="1"/>
</dbReference>
<dbReference type="InterPro" id="IPR004805">
    <property type="entry name" value="DnaE2/DnaE/PolC"/>
</dbReference>
<dbReference type="PANTHER" id="PTHR32294:SF5">
    <property type="entry name" value="DNA POLYMERASE III POLC-TYPE"/>
    <property type="match status" value="1"/>
</dbReference>
<feature type="domain" description="Exonuclease" evidence="8">
    <location>
        <begin position="331"/>
        <end position="503"/>
    </location>
</feature>
<protein>
    <recommendedName>
        <fullName evidence="7">DNA polymerase III PolC-type</fullName>
        <shortName evidence="7">PolIII</shortName>
        <ecNumber evidence="7">2.7.7.7</ecNumber>
    </recommendedName>
</protein>
<dbReference type="InterPro" id="IPR013520">
    <property type="entry name" value="Ribonucl_H"/>
</dbReference>
<dbReference type="InterPro" id="IPR018247">
    <property type="entry name" value="EF_Hand_1_Ca_BS"/>
</dbReference>
<evidence type="ECO:0000256" key="4">
    <source>
        <dbReference type="ARBA" id="ARBA00022839"/>
    </source>
</evidence>
<dbReference type="InterPro" id="IPR010994">
    <property type="entry name" value="RuvA_2-like"/>
</dbReference>
<evidence type="ECO:0000256" key="7">
    <source>
        <dbReference type="HAMAP-Rule" id="MF_00356"/>
    </source>
</evidence>
<accession>A0A1A9QDT8</accession>
<dbReference type="InterPro" id="IPR011708">
    <property type="entry name" value="DNA_pol3_alpha_NTPase_dom"/>
</dbReference>
<dbReference type="GO" id="GO:0003677">
    <property type="term" value="F:DNA binding"/>
    <property type="evidence" value="ECO:0007669"/>
    <property type="project" value="UniProtKB-UniRule"/>
</dbReference>
<keyword evidence="1 7" id="KW-0808">Transferase</keyword>
<dbReference type="InterPro" id="IPR029460">
    <property type="entry name" value="DNAPol_HHH"/>
</dbReference>
<dbReference type="InterPro" id="IPR016195">
    <property type="entry name" value="Pol/histidinol_Pase-like"/>
</dbReference>
<dbReference type="InterPro" id="IPR012337">
    <property type="entry name" value="RNaseH-like_sf"/>
</dbReference>
<keyword evidence="7" id="KW-0540">Nuclease</keyword>
<dbReference type="Pfam" id="PF02811">
    <property type="entry name" value="PHP"/>
    <property type="match status" value="1"/>
</dbReference>
<keyword evidence="2 7" id="KW-0548">Nucleotidyltransferase</keyword>
<dbReference type="Pfam" id="PF14579">
    <property type="entry name" value="HHH_6"/>
    <property type="match status" value="1"/>
</dbReference>
<dbReference type="Gene3D" id="3.30.420.10">
    <property type="entry name" value="Ribonuclease H-like superfamily/Ribonuclease H"/>
    <property type="match status" value="1"/>
</dbReference>
<proteinExistence type="inferred from homology"/>
<dbReference type="Gene3D" id="3.20.20.140">
    <property type="entry name" value="Metal-dependent hydrolases"/>
    <property type="match status" value="1"/>
</dbReference>
<evidence type="ECO:0000259" key="8">
    <source>
        <dbReference type="SMART" id="SM00479"/>
    </source>
</evidence>
<feature type="domain" description="Polymerase/histidinol phosphatase N-terminal" evidence="9">
    <location>
        <begin position="248"/>
        <end position="315"/>
    </location>
</feature>
<dbReference type="EMBL" id="LWUJ01000013">
    <property type="protein sequence ID" value="OAL09859.1"/>
    <property type="molecule type" value="Genomic_DNA"/>
</dbReference>
<dbReference type="FunFam" id="3.30.420.10:FF:000045">
    <property type="entry name" value="3'-5' exonuclease DinG"/>
    <property type="match status" value="1"/>
</dbReference>
<evidence type="ECO:0000256" key="6">
    <source>
        <dbReference type="ARBA" id="ARBA00049244"/>
    </source>
</evidence>
<dbReference type="SMART" id="SM00481">
    <property type="entry name" value="POLIIIAc"/>
    <property type="match status" value="1"/>
</dbReference>
<dbReference type="InterPro" id="IPR040982">
    <property type="entry name" value="DNA_pol3_finger"/>
</dbReference>
<keyword evidence="5 7" id="KW-0239">DNA-directed DNA polymerase</keyword>
<dbReference type="Gene3D" id="6.10.140.1510">
    <property type="match status" value="1"/>
</dbReference>
<keyword evidence="3 7" id="KW-0235">DNA replication</keyword>
<dbReference type="GO" id="GO:0008408">
    <property type="term" value="F:3'-5' exonuclease activity"/>
    <property type="evidence" value="ECO:0007669"/>
    <property type="project" value="UniProtKB-UniRule"/>
</dbReference>
<evidence type="ECO:0000256" key="3">
    <source>
        <dbReference type="ARBA" id="ARBA00022705"/>
    </source>
</evidence>
<dbReference type="NCBIfam" id="TIGR01405">
    <property type="entry name" value="polC_Gram_pos"/>
    <property type="match status" value="1"/>
</dbReference>
<dbReference type="Gene3D" id="3.30.1900.20">
    <property type="match status" value="1"/>
</dbReference>
<comment type="similarity">
    <text evidence="7">Belongs to the DNA polymerase type-C family. PolC subfamily.</text>
</comment>
<dbReference type="InterPro" id="IPR036397">
    <property type="entry name" value="RNaseH_sf"/>
</dbReference>
<dbReference type="PANTHER" id="PTHR32294">
    <property type="entry name" value="DNA POLYMERASE III SUBUNIT ALPHA"/>
    <property type="match status" value="1"/>
</dbReference>
<dbReference type="GO" id="GO:0003887">
    <property type="term" value="F:DNA-directed DNA polymerase activity"/>
    <property type="evidence" value="ECO:0007669"/>
    <property type="project" value="UniProtKB-UniRule"/>
</dbReference>
<dbReference type="SUPFAM" id="SSF89550">
    <property type="entry name" value="PHP domain-like"/>
    <property type="match status" value="1"/>
</dbReference>
<dbReference type="GO" id="GO:0005737">
    <property type="term" value="C:cytoplasm"/>
    <property type="evidence" value="ECO:0007669"/>
    <property type="project" value="UniProtKB-SubCell"/>
</dbReference>
<dbReference type="RefSeq" id="WP_245633524.1">
    <property type="nucleotide sequence ID" value="NZ_LWUJ01000013.1"/>
</dbReference>
<dbReference type="Gene3D" id="1.10.150.700">
    <property type="entry name" value="PolC, middle finger domain"/>
    <property type="match status" value="1"/>
</dbReference>
<evidence type="ECO:0000256" key="1">
    <source>
        <dbReference type="ARBA" id="ARBA00022679"/>
    </source>
</evidence>
<comment type="subcellular location">
    <subcellularLocation>
        <location evidence="7">Cytoplasm</location>
    </subcellularLocation>
</comment>
<comment type="caution">
    <text evidence="10">The sequence shown here is derived from an EMBL/GenBank/DDBJ whole genome shotgun (WGS) entry which is preliminary data.</text>
</comment>
<dbReference type="EC" id="2.7.7.7" evidence="7"/>
<dbReference type="SMART" id="SM00479">
    <property type="entry name" value="EXOIII"/>
    <property type="match status" value="1"/>
</dbReference>
<dbReference type="Pfam" id="PF00929">
    <property type="entry name" value="RNase_T"/>
    <property type="match status" value="1"/>
</dbReference>
<reference evidence="11" key="1">
    <citation type="submission" date="2016-04" db="EMBL/GenBank/DDBJ databases">
        <authorList>
            <person name="Quiroz-Castaneda R.E."/>
            <person name="Martinez-Ocampo F."/>
        </authorList>
    </citation>
    <scope>NUCLEOTIDE SEQUENCE [LARGE SCALE GENOMIC DNA]</scope>
    <source>
        <strain evidence="11">INIFAP01</strain>
    </source>
</reference>
<keyword evidence="7" id="KW-0963">Cytoplasm</keyword>
<comment type="catalytic activity">
    <reaction evidence="6 7">
        <text>DNA(n) + a 2'-deoxyribonucleoside 5'-triphosphate = DNA(n+1) + diphosphate</text>
        <dbReference type="Rhea" id="RHEA:22508"/>
        <dbReference type="Rhea" id="RHEA-COMP:17339"/>
        <dbReference type="Rhea" id="RHEA-COMP:17340"/>
        <dbReference type="ChEBI" id="CHEBI:33019"/>
        <dbReference type="ChEBI" id="CHEBI:61560"/>
        <dbReference type="ChEBI" id="CHEBI:173112"/>
        <dbReference type="EC" id="2.7.7.7"/>
    </reaction>
</comment>
<dbReference type="SUPFAM" id="SSF53098">
    <property type="entry name" value="Ribonuclease H-like"/>
    <property type="match status" value="1"/>
</dbReference>
<dbReference type="InterPro" id="IPR044923">
    <property type="entry name" value="PolC_middle_finger_sf"/>
</dbReference>
<dbReference type="GO" id="GO:0006261">
    <property type="term" value="P:DNA-templated DNA replication"/>
    <property type="evidence" value="ECO:0007669"/>
    <property type="project" value="UniProtKB-UniRule"/>
</dbReference>
<dbReference type="Gene3D" id="1.10.150.870">
    <property type="match status" value="1"/>
</dbReference>
<evidence type="ECO:0000256" key="5">
    <source>
        <dbReference type="ARBA" id="ARBA00022932"/>
    </source>
</evidence>
<evidence type="ECO:0000259" key="9">
    <source>
        <dbReference type="SMART" id="SM00481"/>
    </source>
</evidence>
<organism evidence="10 11">
    <name type="scientific">Candidatus Mycoplasma haematobovis</name>
    <dbReference type="NCBI Taxonomy" id="432608"/>
    <lineage>
        <taxon>Bacteria</taxon>
        <taxon>Bacillati</taxon>
        <taxon>Mycoplasmatota</taxon>
        <taxon>Mollicutes</taxon>
        <taxon>Mycoplasmataceae</taxon>
        <taxon>Mycoplasma</taxon>
    </lineage>
</organism>
<dbReference type="InterPro" id="IPR004013">
    <property type="entry name" value="PHP_dom"/>
</dbReference>
<sequence>METYRKIFVDYFKLFSPKEWRDVSAKLVCNYDVNANEREITVTFKFKEPYINASFLKNLWDFSKDRTDEKHEGAIRLVVINSIESKEQAVNLINQYFNLIEVPITLSPEQTDLMDYRLEIRKANLIVPHKDNLQLFLRFAINKAFEIELPAPKKDQHQLYLFHIEEKSDLKGNKKYKLGLTDWEVFYWLALKADFKGKLEIGKWYGCSYSLFAEGSIYSNFSDGNITSLTLADVQEEPKRDLCEKKLVPLCIHTKYSAFDGLYKFKDFAQKAKEYGHSALGVADLASVQSFAEVESVSKELGIKPIYGTELELYDENYYAFLNTELKTSNTYCVFDIETTGLNPLFDEITEIAIHKYIDLQKVDEYHSYIKIKKTLRERIINLTRITDEKLEQYGRELPLVLREIKDFVGDGILVAHNGIEFDLPFLNAKYAQNNLEGFNVPFIDTMRLSQILFFEEKYKSHSLEAISKRNGGDYSPTEAHSAGYDVTILWEVFSRLLIPQLERVGIDIEDSWEGLNERLINPNIFKYVHGHNVLIYAKNKEGIRDLYEILSIAHTTSFHDRAMISKSTLNKYRENLLIVSPPLNSEIIGLLFKNNEKELLEVAKFYDYLILPPVSHFVHDIDREIIEEQELVKALKRLFELLNSNKLLFNTAVRYLNSRESEQYLVLIHTKAISGKRHYLFDGREKNDVFPLFFYRNTEELLNEYAFLGREDLGELAFNNQETFLAEIEDNLEVTKKKLHPPSIEGCESLLKKQCKKKLKELYGKELNSYIKNKFEFELNSIVNNNYTVIYWVSHLLVTESINNGFLVGSRGSVGSSFVAFLLNISEVNPLPPHYRCANCSYFEILEDFPESGFDLPTKICEGCGKELARDGHNIPFETFLGFGGNKVPDIDLNFSGEYQNKAHNFLRNYFGKERVYRAGTISAMAEKTAFAIVRDYLEETGKNYSQGRINWLVKQIIDVKRTTGQHPGGILIVPNDYTIYDFSPINYPANDITSDWLTTHLEFNDLHDALLKFDILGHDDPTTLARLKKLTGFDPLNVPISDPNVLALYSSCQVLGVEEGDYVDGDNTGAIGLPEFGTLLTRKILKTCKPKSFADLIRISGFSHGTGVWKGNIDKFIKDGTHKLNEVITCRDDIMLYLLSMGLEREDAFNITESIRKGHGVSAKAEKILKNHNIPDWYISSAKKISYIFPKAHATAYVLMSWRIAYYKYYYPLHFYAVWFTLRAEDFDYSLLINNNIDEVRSKYHDIFERMKSNKFAVKSSVKNKEKTAFYVYEAALEFLKRGFKFRTISINESDYSDFKPLGKELLVPFIVIEGLGAIKAQALTKEREEGGEYTSLEDLIKRTKLNKTVIQKLKDSKIIPEEWLYS</sequence>
<dbReference type="HAMAP" id="MF_00356">
    <property type="entry name" value="DNApol_PolC"/>
    <property type="match status" value="1"/>
</dbReference>
<dbReference type="Proteomes" id="UP000077623">
    <property type="component" value="Unassembled WGS sequence"/>
</dbReference>
<dbReference type="Pfam" id="PF07733">
    <property type="entry name" value="DNA_pol3_alpha"/>
    <property type="match status" value="2"/>
</dbReference>
<dbReference type="NCBIfam" id="NF001688">
    <property type="entry name" value="PRK00448.1"/>
    <property type="match status" value="1"/>
</dbReference>
<keyword evidence="4 7" id="KW-0269">Exonuclease</keyword>
<dbReference type="CDD" id="cd06127">
    <property type="entry name" value="DEDDh"/>
    <property type="match status" value="1"/>
</dbReference>
<gene>
    <name evidence="7" type="primary">polC</name>
    <name evidence="10" type="ORF">A6V39_04745</name>
</gene>